<evidence type="ECO:0000313" key="2">
    <source>
        <dbReference type="EMBL" id="MDN4160310.1"/>
    </source>
</evidence>
<protein>
    <submittedName>
        <fullName evidence="2">Uncharacterized protein</fullName>
    </submittedName>
</protein>
<name>A0ABT8EQ76_9ACTN</name>
<keyword evidence="1" id="KW-0812">Transmembrane</keyword>
<evidence type="ECO:0000256" key="1">
    <source>
        <dbReference type="SAM" id="Phobius"/>
    </source>
</evidence>
<feature type="transmembrane region" description="Helical" evidence="1">
    <location>
        <begin position="6"/>
        <end position="27"/>
    </location>
</feature>
<keyword evidence="3" id="KW-1185">Reference proteome</keyword>
<comment type="caution">
    <text evidence="2">The sequence shown here is derived from an EMBL/GenBank/DDBJ whole genome shotgun (WGS) entry which is preliminary data.</text>
</comment>
<reference evidence="2" key="1">
    <citation type="submission" date="2023-06" db="EMBL/GenBank/DDBJ databases">
        <title>Draft genome sequence of Nocardioides sp. SOB72.</title>
        <authorList>
            <person name="Zhang G."/>
        </authorList>
    </citation>
    <scope>NUCLEOTIDE SEQUENCE</scope>
    <source>
        <strain evidence="2">SOB72</strain>
    </source>
</reference>
<dbReference type="EMBL" id="JAUHJR010000001">
    <property type="protein sequence ID" value="MDN4160310.1"/>
    <property type="molecule type" value="Genomic_DNA"/>
</dbReference>
<gene>
    <name evidence="2" type="ORF">QWY29_02995</name>
</gene>
<proteinExistence type="predicted"/>
<accession>A0ABT8EQ76</accession>
<dbReference type="Proteomes" id="UP001168537">
    <property type="component" value="Unassembled WGS sequence"/>
</dbReference>
<evidence type="ECO:0000313" key="3">
    <source>
        <dbReference type="Proteomes" id="UP001168537"/>
    </source>
</evidence>
<keyword evidence="1" id="KW-0472">Membrane</keyword>
<dbReference type="RefSeq" id="WP_300959174.1">
    <property type="nucleotide sequence ID" value="NZ_JAUHJR010000001.1"/>
</dbReference>
<organism evidence="2 3">
    <name type="scientific">Nocardioides abyssi</name>
    <dbReference type="NCBI Taxonomy" id="3058370"/>
    <lineage>
        <taxon>Bacteria</taxon>
        <taxon>Bacillati</taxon>
        <taxon>Actinomycetota</taxon>
        <taxon>Actinomycetes</taxon>
        <taxon>Propionibacteriales</taxon>
        <taxon>Nocardioidaceae</taxon>
        <taxon>Nocardioides</taxon>
    </lineage>
</organism>
<sequence>MTILVLLMFLVPAVLGLFVVGLVVLLLTRSRVAPQPVVAPGPHGPVAVPSTWNVQLLGTGVLGRMGSSLASTYGTLTLADGRLAFTPDGATVREWDVPCAEVWVRRQGVGPFAVASVRLYGPMGDLECNVSREHINRISANSLKDFREAGYATQFVAAAQAHGARVA</sequence>
<keyword evidence="1" id="KW-1133">Transmembrane helix</keyword>